<keyword evidence="3" id="KW-1185">Reference proteome</keyword>
<protein>
    <submittedName>
        <fullName evidence="2">Uncharacterized protein</fullName>
    </submittedName>
</protein>
<reference evidence="2" key="1">
    <citation type="submission" date="2020-11" db="EMBL/GenBank/DDBJ databases">
        <title>Sequencing the genomes of 1000 actinobacteria strains.</title>
        <authorList>
            <person name="Klenk H.-P."/>
        </authorList>
    </citation>
    <scope>NUCLEOTIDE SEQUENCE</scope>
    <source>
        <strain evidence="2">DSM 45356</strain>
    </source>
</reference>
<dbReference type="Proteomes" id="UP000622552">
    <property type="component" value="Unassembled WGS sequence"/>
</dbReference>
<gene>
    <name evidence="2" type="ORF">IW245_001159</name>
</gene>
<evidence type="ECO:0000313" key="2">
    <source>
        <dbReference type="EMBL" id="MBG6134965.1"/>
    </source>
</evidence>
<dbReference type="RefSeq" id="WP_197002141.1">
    <property type="nucleotide sequence ID" value="NZ_BONS01000004.1"/>
</dbReference>
<feature type="region of interest" description="Disordered" evidence="1">
    <location>
        <begin position="48"/>
        <end position="71"/>
    </location>
</feature>
<accession>A0A8J7G8M1</accession>
<evidence type="ECO:0000256" key="1">
    <source>
        <dbReference type="SAM" id="MobiDB-lite"/>
    </source>
</evidence>
<name>A0A8J7G8M1_9ACTN</name>
<comment type="caution">
    <text evidence="2">The sequence shown here is derived from an EMBL/GenBank/DDBJ whole genome shotgun (WGS) entry which is preliminary data.</text>
</comment>
<proteinExistence type="predicted"/>
<sequence>MTASLTLHSTLIRRGDPATDSLRRALAEVPTGEYALLEAAIAWRNFRPAQTRPSRRGGARAQTPPTGPRYLPLAEVDDEQVAARLCRLLSELAWAVVTRPEPEPGSTRRRLRVEVPAPVYHLVVRALSGALRHARRELDADVAGSGAGVAAATWRMGLLIGGLGPSRDAICLRTGASGTADLLVSAAAVLGVSATVDEERGGPAVLVCQAGDVRRLLNAAVTPALVR</sequence>
<evidence type="ECO:0000313" key="3">
    <source>
        <dbReference type="Proteomes" id="UP000622552"/>
    </source>
</evidence>
<dbReference type="AlphaFoldDB" id="A0A8J7G8M1"/>
<dbReference type="EMBL" id="JADOUF010000001">
    <property type="protein sequence ID" value="MBG6134965.1"/>
    <property type="molecule type" value="Genomic_DNA"/>
</dbReference>
<organism evidence="2 3">
    <name type="scientific">Longispora fulva</name>
    <dbReference type="NCBI Taxonomy" id="619741"/>
    <lineage>
        <taxon>Bacteria</taxon>
        <taxon>Bacillati</taxon>
        <taxon>Actinomycetota</taxon>
        <taxon>Actinomycetes</taxon>
        <taxon>Micromonosporales</taxon>
        <taxon>Micromonosporaceae</taxon>
        <taxon>Longispora</taxon>
    </lineage>
</organism>